<comment type="subcellular location">
    <subcellularLocation>
        <location evidence="1">Cytoplasm</location>
    </subcellularLocation>
</comment>
<dbReference type="GO" id="GO:0002949">
    <property type="term" value="P:tRNA threonylcarbamoyladenosine modification"/>
    <property type="evidence" value="ECO:0007669"/>
    <property type="project" value="InterPro"/>
</dbReference>
<gene>
    <name evidence="8" type="ORF">LEN_1194</name>
</gene>
<dbReference type="Pfam" id="PF00814">
    <property type="entry name" value="TsaD"/>
    <property type="match status" value="1"/>
</dbReference>
<keyword evidence="5" id="KW-0819">tRNA processing</keyword>
<dbReference type="GO" id="GO:0005829">
    <property type="term" value="C:cytosol"/>
    <property type="evidence" value="ECO:0007669"/>
    <property type="project" value="TreeGrafter"/>
</dbReference>
<proteinExistence type="inferred from homology"/>
<dbReference type="GeneID" id="83063069"/>
<name>A0AAU9ADC8_LYSEN</name>
<dbReference type="InterPro" id="IPR043129">
    <property type="entry name" value="ATPase_NBD"/>
</dbReference>
<evidence type="ECO:0000256" key="6">
    <source>
        <dbReference type="ARBA" id="ARBA00032446"/>
    </source>
</evidence>
<dbReference type="Gene3D" id="3.30.420.40">
    <property type="match status" value="2"/>
</dbReference>
<dbReference type="FunFam" id="3.30.420.40:FF:000097">
    <property type="entry name" value="tRNA threonylcarbamoyladenosine biosynthesis protein TsaB"/>
    <property type="match status" value="1"/>
</dbReference>
<evidence type="ECO:0000256" key="4">
    <source>
        <dbReference type="ARBA" id="ARBA00022490"/>
    </source>
</evidence>
<sequence length="239" mass="25031">MKLLAFETSTEACSVALWLDGDVRERFELAPRRHAELSLPWAEELLAQAGVKRRELDAVALGRGPGAFTGVRLAIALAQGVALALDVPVIPVSTLAVLALRAQSLAGSAGPQRVLSAIDARMGEIYTAAYELRESEAFALDQEAVLAPGAAQLPDDGVDWLGVGTGFAAADGALRERLGARFAAIDADALPHAADLARLAAAAYARGETVAPERIEPAYLRNNVALTIAEQAALRARSS</sequence>
<dbReference type="SUPFAM" id="SSF53067">
    <property type="entry name" value="Actin-like ATPase domain"/>
    <property type="match status" value="2"/>
</dbReference>
<evidence type="ECO:0000256" key="2">
    <source>
        <dbReference type="ARBA" id="ARBA00010493"/>
    </source>
</evidence>
<evidence type="ECO:0000256" key="3">
    <source>
        <dbReference type="ARBA" id="ARBA00019012"/>
    </source>
</evidence>
<dbReference type="PANTHER" id="PTHR11735:SF11">
    <property type="entry name" value="TRNA THREONYLCARBAMOYLADENOSINE BIOSYNTHESIS PROTEIN TSAB"/>
    <property type="match status" value="1"/>
</dbReference>
<protein>
    <recommendedName>
        <fullName evidence="3">tRNA threonylcarbamoyladenosine biosynthesis protein TsaB</fullName>
    </recommendedName>
    <alternativeName>
        <fullName evidence="6">t(6)A37 threonylcarbamoyladenosine biosynthesis protein TsaB</fullName>
    </alternativeName>
</protein>
<dbReference type="EMBL" id="AP014940">
    <property type="protein sequence ID" value="BAV96681.1"/>
    <property type="molecule type" value="Genomic_DNA"/>
</dbReference>
<keyword evidence="4" id="KW-0963">Cytoplasm</keyword>
<evidence type="ECO:0000313" key="9">
    <source>
        <dbReference type="Proteomes" id="UP000218824"/>
    </source>
</evidence>
<dbReference type="CDD" id="cd24032">
    <property type="entry name" value="ASKHA_NBD_TsaB"/>
    <property type="match status" value="1"/>
</dbReference>
<organism evidence="8 9">
    <name type="scientific">Lysobacter enzymogenes</name>
    <dbReference type="NCBI Taxonomy" id="69"/>
    <lineage>
        <taxon>Bacteria</taxon>
        <taxon>Pseudomonadati</taxon>
        <taxon>Pseudomonadota</taxon>
        <taxon>Gammaproteobacteria</taxon>
        <taxon>Lysobacterales</taxon>
        <taxon>Lysobacteraceae</taxon>
        <taxon>Lysobacter</taxon>
    </lineage>
</organism>
<feature type="domain" description="Gcp-like" evidence="7">
    <location>
        <begin position="28"/>
        <end position="225"/>
    </location>
</feature>
<accession>A0AAU9ADC8</accession>
<reference evidence="8 9" key="1">
    <citation type="journal article" date="2017" name="DNA Res.">
        <title>Complete genome sequence and expression profile of the commercial lytic enzyme producer Lysobacter enzymogenes M497-1.</title>
        <authorList>
            <person name="Takami H."/>
            <person name="Toyoda A."/>
            <person name="Uchiyama I."/>
            <person name="Itoh T."/>
            <person name="Takaki Y."/>
            <person name="Arai W."/>
            <person name="Nishi S."/>
            <person name="Kawai M."/>
            <person name="Shinya K."/>
            <person name="Ikeda H."/>
        </authorList>
    </citation>
    <scope>NUCLEOTIDE SEQUENCE [LARGE SCALE GENOMIC DNA]</scope>
    <source>
        <strain evidence="8 9">M497-1</strain>
    </source>
</reference>
<evidence type="ECO:0000256" key="1">
    <source>
        <dbReference type="ARBA" id="ARBA00004496"/>
    </source>
</evidence>
<dbReference type="InterPro" id="IPR000905">
    <property type="entry name" value="Gcp-like_dom"/>
</dbReference>
<dbReference type="NCBIfam" id="TIGR03725">
    <property type="entry name" value="T6A_YeaZ"/>
    <property type="match status" value="1"/>
</dbReference>
<dbReference type="InterPro" id="IPR022496">
    <property type="entry name" value="T6A_TsaB"/>
</dbReference>
<dbReference type="RefSeq" id="WP_096377029.1">
    <property type="nucleotide sequence ID" value="NZ_AP014940.1"/>
</dbReference>
<evidence type="ECO:0000256" key="5">
    <source>
        <dbReference type="ARBA" id="ARBA00022694"/>
    </source>
</evidence>
<evidence type="ECO:0000259" key="7">
    <source>
        <dbReference type="Pfam" id="PF00814"/>
    </source>
</evidence>
<dbReference type="KEGG" id="lem:LEN_1194"/>
<dbReference type="AlphaFoldDB" id="A0AAU9ADC8"/>
<dbReference type="PANTHER" id="PTHR11735">
    <property type="entry name" value="TRNA N6-ADENOSINE THREONYLCARBAMOYLTRANSFERASE"/>
    <property type="match status" value="1"/>
</dbReference>
<comment type="similarity">
    <text evidence="2">Belongs to the KAE1 / TsaD family. TsaB subfamily.</text>
</comment>
<dbReference type="Proteomes" id="UP000218824">
    <property type="component" value="Chromosome"/>
</dbReference>
<evidence type="ECO:0000313" key="8">
    <source>
        <dbReference type="EMBL" id="BAV96681.1"/>
    </source>
</evidence>